<evidence type="ECO:0000313" key="3">
    <source>
        <dbReference type="Proteomes" id="UP001642409"/>
    </source>
</evidence>
<reference evidence="2 3" key="2">
    <citation type="submission" date="2024-07" db="EMBL/GenBank/DDBJ databases">
        <authorList>
            <person name="Akdeniz Z."/>
        </authorList>
    </citation>
    <scope>NUCLEOTIDE SEQUENCE [LARGE SCALE GENOMIC DNA]</scope>
</reference>
<dbReference type="Proteomes" id="UP001642409">
    <property type="component" value="Unassembled WGS sequence"/>
</dbReference>
<accession>A0AA86Q427</accession>
<proteinExistence type="predicted"/>
<dbReference type="AlphaFoldDB" id="A0AA86Q427"/>
<reference evidence="1" key="1">
    <citation type="submission" date="2023-06" db="EMBL/GenBank/DDBJ databases">
        <authorList>
            <person name="Kurt Z."/>
        </authorList>
    </citation>
    <scope>NUCLEOTIDE SEQUENCE</scope>
</reference>
<sequence>MNRTVFLSQRRKCSNEDMQNSLFAQDEIYKILQYKSMDSENLVFVTDEQYILNQVNIVRSQNSNQSEKISIIQSFLQYHRIQAYVLDVILENIQIFYSQPDFHGFAMDLSLLISRSRQQLQSTYFQLPEPQQIVSSFYMLLRTIINYCKPELIQFIEERILLLIPIVYNSQITCMFLFLIGKLYSILQINEYKARKLLSVLSKYKRGQQVILKCFTAFATACLVDLDHLFPEYYELFDSCYAANLSNFEYCYLYLSVRFQYNLENKQCINFVKTFNDFRKLNDTQKKQWWNLIKSIQWTEDDDFLVLKTSQIQYDEDGMNWLAQCGLPV</sequence>
<evidence type="ECO:0000313" key="2">
    <source>
        <dbReference type="EMBL" id="CAL6007100.1"/>
    </source>
</evidence>
<dbReference type="EMBL" id="CATOUU010000825">
    <property type="protein sequence ID" value="CAI9951646.1"/>
    <property type="molecule type" value="Genomic_DNA"/>
</dbReference>
<dbReference type="EMBL" id="CAXDID020000055">
    <property type="protein sequence ID" value="CAL6007100.1"/>
    <property type="molecule type" value="Genomic_DNA"/>
</dbReference>
<comment type="caution">
    <text evidence="1">The sequence shown here is derived from an EMBL/GenBank/DDBJ whole genome shotgun (WGS) entry which is preliminary data.</text>
</comment>
<keyword evidence="3" id="KW-1185">Reference proteome</keyword>
<organism evidence="1">
    <name type="scientific">Hexamita inflata</name>
    <dbReference type="NCBI Taxonomy" id="28002"/>
    <lineage>
        <taxon>Eukaryota</taxon>
        <taxon>Metamonada</taxon>
        <taxon>Diplomonadida</taxon>
        <taxon>Hexamitidae</taxon>
        <taxon>Hexamitinae</taxon>
        <taxon>Hexamita</taxon>
    </lineage>
</organism>
<name>A0AA86Q427_9EUKA</name>
<protein>
    <submittedName>
        <fullName evidence="2">Hypothetical_protein</fullName>
    </submittedName>
</protein>
<evidence type="ECO:0000313" key="1">
    <source>
        <dbReference type="EMBL" id="CAI9951646.1"/>
    </source>
</evidence>
<gene>
    <name evidence="2" type="ORF">HINF_LOCUS20473</name>
    <name evidence="1" type="ORF">HINF_LOCUS39291</name>
</gene>